<gene>
    <name evidence="2" type="ORF">BJY22_000844</name>
</gene>
<organism evidence="2 3">
    <name type="scientific">Kribbella shirazensis</name>
    <dbReference type="NCBI Taxonomy" id="1105143"/>
    <lineage>
        <taxon>Bacteria</taxon>
        <taxon>Bacillati</taxon>
        <taxon>Actinomycetota</taxon>
        <taxon>Actinomycetes</taxon>
        <taxon>Propionibacteriales</taxon>
        <taxon>Kribbellaceae</taxon>
        <taxon>Kribbella</taxon>
    </lineage>
</organism>
<proteinExistence type="predicted"/>
<dbReference type="AlphaFoldDB" id="A0A7X5ZYM0"/>
<evidence type="ECO:0000313" key="2">
    <source>
        <dbReference type="EMBL" id="NIK55127.1"/>
    </source>
</evidence>
<reference evidence="2 3" key="1">
    <citation type="submission" date="2020-03" db="EMBL/GenBank/DDBJ databases">
        <title>Sequencing the genomes of 1000 actinobacteria strains.</title>
        <authorList>
            <person name="Klenk H.-P."/>
        </authorList>
    </citation>
    <scope>NUCLEOTIDE SEQUENCE [LARGE SCALE GENOMIC DNA]</scope>
    <source>
        <strain evidence="2 3">DSM 45490</strain>
    </source>
</reference>
<dbReference type="SUPFAM" id="SSF63411">
    <property type="entry name" value="LuxS/MPP-like metallohydrolase"/>
    <property type="match status" value="1"/>
</dbReference>
<dbReference type="InterPro" id="IPR011249">
    <property type="entry name" value="Metalloenz_LuxS/M16"/>
</dbReference>
<keyword evidence="1" id="KW-0472">Membrane</keyword>
<dbReference type="EMBL" id="JAASRO010000001">
    <property type="protein sequence ID" value="NIK55127.1"/>
    <property type="molecule type" value="Genomic_DNA"/>
</dbReference>
<accession>A0A7X5ZYM0</accession>
<keyword evidence="1" id="KW-1133">Transmembrane helix</keyword>
<sequence>MTGELRETEVDGVPVFWVPGERRMRGSLWFRVGLADESLPRHGWLHLLEHLALHDRDSIRAPINGCVSMLHTSFDIEGEPDDIAAFLQQLCGWLSAPDFTDLEHEQRVLRAESATRRPGPVDLHMLWRYGAQGPGLVAYDEYGLHTADPERLRSLAAQAFARGNAVLALTGPPPAGLRLPLGDGSRWPVREAIPCKQPLPAGFAGPPGAVALSGVLPRSNEGPTLVRSLRRGLEGGFRHGAGLGYSGWSSYELVDAENAMVTAGIDILPEARPTVTAEVMSVLRRLRDRGPDPTDLRDDLEQEIQRVKAEPAETWMPYLAAREALLGRPVKSRDQLIAEAEATAVEGVRQAAFAMWSNLLVSVDPDAATDPQLNWLSGPPPAPSVVTGQHFKPAGWPVTKGRLTVGRDAAQIETPAGETSASYGELAVVVAYPDGGRQLIRRDGYQVQIEPEYWKDGRQAILAVDAAVSPALRVPMPAREPETIPRSRVTRRDKAEYWLKKPEVWVMAALLFAVILAFATSTRIDDLLRRIIATGVVAGVVFYFSRRRN</sequence>
<dbReference type="Proteomes" id="UP000555407">
    <property type="component" value="Unassembled WGS sequence"/>
</dbReference>
<keyword evidence="1" id="KW-0812">Transmembrane</keyword>
<dbReference type="RefSeq" id="WP_167203838.1">
    <property type="nucleotide sequence ID" value="NZ_JAASRO010000001.1"/>
</dbReference>
<protein>
    <recommendedName>
        <fullName evidence="4">Insulinase family protein</fullName>
    </recommendedName>
</protein>
<comment type="caution">
    <text evidence="2">The sequence shown here is derived from an EMBL/GenBank/DDBJ whole genome shotgun (WGS) entry which is preliminary data.</text>
</comment>
<evidence type="ECO:0000256" key="1">
    <source>
        <dbReference type="SAM" id="Phobius"/>
    </source>
</evidence>
<name>A0A7X5ZYM0_9ACTN</name>
<dbReference type="Gene3D" id="3.30.830.10">
    <property type="entry name" value="Metalloenzyme, LuxS/M16 peptidase-like"/>
    <property type="match status" value="1"/>
</dbReference>
<keyword evidence="3" id="KW-1185">Reference proteome</keyword>
<evidence type="ECO:0008006" key="4">
    <source>
        <dbReference type="Google" id="ProtNLM"/>
    </source>
</evidence>
<feature type="transmembrane region" description="Helical" evidence="1">
    <location>
        <begin position="504"/>
        <end position="521"/>
    </location>
</feature>
<evidence type="ECO:0000313" key="3">
    <source>
        <dbReference type="Proteomes" id="UP000555407"/>
    </source>
</evidence>
<dbReference type="GO" id="GO:0046872">
    <property type="term" value="F:metal ion binding"/>
    <property type="evidence" value="ECO:0007669"/>
    <property type="project" value="InterPro"/>
</dbReference>